<protein>
    <recommendedName>
        <fullName evidence="3">DUF559 domain-containing protein</fullName>
    </recommendedName>
</protein>
<reference evidence="2" key="1">
    <citation type="submission" date="2018-04" db="EMBL/GenBank/DDBJ databases">
        <authorList>
            <person name="Liu S."/>
            <person name="Wang Z."/>
            <person name="Li J."/>
        </authorList>
    </citation>
    <scope>NUCLEOTIDE SEQUENCE [LARGE SCALE GENOMIC DNA]</scope>
    <source>
        <strain evidence="2">622</strain>
    </source>
</reference>
<gene>
    <name evidence="1" type="ORF">DF223_13805</name>
</gene>
<evidence type="ECO:0008006" key="3">
    <source>
        <dbReference type="Google" id="ProtNLM"/>
    </source>
</evidence>
<name>A0A2U1TA26_9MICO</name>
<dbReference type="AlphaFoldDB" id="A0A2U1TA26"/>
<dbReference type="RefSeq" id="WP_146188155.1">
    <property type="nucleotide sequence ID" value="NZ_QEFB01000018.1"/>
</dbReference>
<dbReference type="EMBL" id="QEFB01000018">
    <property type="protein sequence ID" value="PWC04533.1"/>
    <property type="molecule type" value="Genomic_DNA"/>
</dbReference>
<dbReference type="Proteomes" id="UP000244962">
    <property type="component" value="Unassembled WGS sequence"/>
</dbReference>
<accession>A0A2U1TA26</accession>
<organism evidence="1 2">
    <name type="scientific">Mycetocola zhujimingii</name>
    <dbReference type="NCBI Taxonomy" id="2079792"/>
    <lineage>
        <taxon>Bacteria</taxon>
        <taxon>Bacillati</taxon>
        <taxon>Actinomycetota</taxon>
        <taxon>Actinomycetes</taxon>
        <taxon>Micrococcales</taxon>
        <taxon>Microbacteriaceae</taxon>
        <taxon>Mycetocola</taxon>
    </lineage>
</organism>
<proteinExistence type="predicted"/>
<sequence>MLPHRPLPPELPAAFTVAEAHRLGVGRGRLRGSDLERPFHGVRARGTTGVSTSDPADDLRTDLRRLAQAYATRMQPQEFFSHRTAATLWEIPLPALSDVVLDVSVLRPGRAPRSVGVRGHQAHPRLVRVTDHNGFKLSSPASTWASLGPMLHPYDLVAAGDAIVCQRASAGGNGFSRAPLATVDQLRAAVDAGRRPGVGALQDALGRIRPGSWSRLETWVRLILVDAGLPEPALNYDAYDDAGNFLGCIDLAYPELKIAIEYEGAHHWRTAEQFHRDIDRLNRLVEAGWRIVRLTGSHVFSTPSEVVRRVTVARAQCGATA</sequence>
<dbReference type="InterPro" id="IPR011335">
    <property type="entry name" value="Restrct_endonuc-II-like"/>
</dbReference>
<comment type="caution">
    <text evidence="1">The sequence shown here is derived from an EMBL/GenBank/DDBJ whole genome shotgun (WGS) entry which is preliminary data.</text>
</comment>
<evidence type="ECO:0000313" key="2">
    <source>
        <dbReference type="Proteomes" id="UP000244962"/>
    </source>
</evidence>
<keyword evidence="2" id="KW-1185">Reference proteome</keyword>
<dbReference type="Gene3D" id="3.40.960.10">
    <property type="entry name" value="VSR Endonuclease"/>
    <property type="match status" value="1"/>
</dbReference>
<evidence type="ECO:0000313" key="1">
    <source>
        <dbReference type="EMBL" id="PWC04533.1"/>
    </source>
</evidence>
<dbReference type="SUPFAM" id="SSF52980">
    <property type="entry name" value="Restriction endonuclease-like"/>
    <property type="match status" value="1"/>
</dbReference>